<evidence type="ECO:0000256" key="1">
    <source>
        <dbReference type="SAM" id="MobiDB-lite"/>
    </source>
</evidence>
<feature type="region of interest" description="Disordered" evidence="1">
    <location>
        <begin position="17"/>
        <end position="97"/>
    </location>
</feature>
<feature type="compositionally biased region" description="Low complexity" evidence="1">
    <location>
        <begin position="738"/>
        <end position="754"/>
    </location>
</feature>
<dbReference type="SUPFAM" id="SSF53098">
    <property type="entry name" value="Ribonuclease H-like"/>
    <property type="match status" value="1"/>
</dbReference>
<feature type="compositionally biased region" description="Low complexity" evidence="1">
    <location>
        <begin position="290"/>
        <end position="309"/>
    </location>
</feature>
<feature type="compositionally biased region" description="Polar residues" evidence="1">
    <location>
        <begin position="787"/>
        <end position="815"/>
    </location>
</feature>
<dbReference type="GO" id="GO:0015074">
    <property type="term" value="P:DNA integration"/>
    <property type="evidence" value="ECO:0007669"/>
    <property type="project" value="InterPro"/>
</dbReference>
<feature type="region of interest" description="Disordered" evidence="1">
    <location>
        <begin position="279"/>
        <end position="309"/>
    </location>
</feature>
<dbReference type="InterPro" id="IPR012337">
    <property type="entry name" value="RNaseH-like_sf"/>
</dbReference>
<reference evidence="3 4" key="1">
    <citation type="submission" date="2016-02" db="EMBL/GenBank/DDBJ databases">
        <title>Genome analysis of coral dinoflagellate symbionts highlights evolutionary adaptations to a symbiotic lifestyle.</title>
        <authorList>
            <person name="Aranda M."/>
            <person name="Li Y."/>
            <person name="Liew Y.J."/>
            <person name="Baumgarten S."/>
            <person name="Simakov O."/>
            <person name="Wilson M."/>
            <person name="Piel J."/>
            <person name="Ashoor H."/>
            <person name="Bougouffa S."/>
            <person name="Bajic V.B."/>
            <person name="Ryu T."/>
            <person name="Ravasi T."/>
            <person name="Bayer T."/>
            <person name="Micklem G."/>
            <person name="Kim H."/>
            <person name="Bhak J."/>
            <person name="Lajeunesse T.C."/>
            <person name="Voolstra C.R."/>
        </authorList>
    </citation>
    <scope>NUCLEOTIDE SEQUENCE [LARGE SCALE GENOMIC DNA]</scope>
    <source>
        <strain evidence="3 4">CCMP2467</strain>
    </source>
</reference>
<feature type="region of interest" description="Disordered" evidence="1">
    <location>
        <begin position="415"/>
        <end position="467"/>
    </location>
</feature>
<dbReference type="EMBL" id="LSRX01000008">
    <property type="protein sequence ID" value="OLQ15019.1"/>
    <property type="molecule type" value="Genomic_DNA"/>
</dbReference>
<proteinExistence type="predicted"/>
<evidence type="ECO:0000313" key="4">
    <source>
        <dbReference type="Proteomes" id="UP000186817"/>
    </source>
</evidence>
<dbReference type="InterPro" id="IPR036397">
    <property type="entry name" value="RNaseH_sf"/>
</dbReference>
<organism evidence="3 4">
    <name type="scientific">Symbiodinium microadriaticum</name>
    <name type="common">Dinoflagellate</name>
    <name type="synonym">Zooxanthella microadriatica</name>
    <dbReference type="NCBI Taxonomy" id="2951"/>
    <lineage>
        <taxon>Eukaryota</taxon>
        <taxon>Sar</taxon>
        <taxon>Alveolata</taxon>
        <taxon>Dinophyceae</taxon>
        <taxon>Suessiales</taxon>
        <taxon>Symbiodiniaceae</taxon>
        <taxon>Symbiodinium</taxon>
    </lineage>
</organism>
<dbReference type="Gene3D" id="3.30.420.10">
    <property type="entry name" value="Ribonuclease H-like superfamily/Ribonuclease H"/>
    <property type="match status" value="1"/>
</dbReference>
<dbReference type="PROSITE" id="PS50994">
    <property type="entry name" value="INTEGRASE"/>
    <property type="match status" value="1"/>
</dbReference>
<dbReference type="Proteomes" id="UP000186817">
    <property type="component" value="Unassembled WGS sequence"/>
</dbReference>
<accession>A0A1Q9F5Y7</accession>
<feature type="domain" description="Integrase catalytic" evidence="2">
    <location>
        <begin position="1367"/>
        <end position="1531"/>
    </location>
</feature>
<protein>
    <recommendedName>
        <fullName evidence="2">Integrase catalytic domain-containing protein</fullName>
    </recommendedName>
</protein>
<evidence type="ECO:0000313" key="3">
    <source>
        <dbReference type="EMBL" id="OLQ15019.1"/>
    </source>
</evidence>
<comment type="caution">
    <text evidence="3">The sequence shown here is derived from an EMBL/GenBank/DDBJ whole genome shotgun (WGS) entry which is preliminary data.</text>
</comment>
<keyword evidence="4" id="KW-1185">Reference proteome</keyword>
<feature type="region of interest" description="Disordered" evidence="1">
    <location>
        <begin position="331"/>
        <end position="360"/>
    </location>
</feature>
<name>A0A1Q9F5Y7_SYMMI</name>
<dbReference type="OrthoDB" id="429934at2759"/>
<feature type="compositionally biased region" description="Low complexity" evidence="1">
    <location>
        <begin position="442"/>
        <end position="452"/>
    </location>
</feature>
<feature type="compositionally biased region" description="Acidic residues" evidence="1">
    <location>
        <begin position="350"/>
        <end position="360"/>
    </location>
</feature>
<feature type="region of interest" description="Disordered" evidence="1">
    <location>
        <begin position="726"/>
        <end position="817"/>
    </location>
</feature>
<feature type="compositionally biased region" description="Low complexity" evidence="1">
    <location>
        <begin position="770"/>
        <end position="785"/>
    </location>
</feature>
<dbReference type="InterPro" id="IPR001584">
    <property type="entry name" value="Integrase_cat-core"/>
</dbReference>
<feature type="compositionally biased region" description="Basic residues" evidence="1">
    <location>
        <begin position="421"/>
        <end position="437"/>
    </location>
</feature>
<evidence type="ECO:0000259" key="2">
    <source>
        <dbReference type="PROSITE" id="PS50994"/>
    </source>
</evidence>
<sequence length="1851" mass="206023">MPCSRVQFRGFAFQGKGSADLEPCEEKERALLPSDPGAPAADFEDYAAHGDTGSGAAHSSVDTLVASSRRKRGSRGGVAAKPSSLDQKRWRSGAVPSPPTFSGDIEADPYCYRHYRRKLLRWVEITREFLPGNEQALRALENLKGEAEIEMEEIDDDRYNVEGGITLLLQDLERSFGAKEMFRQGGTIREFESVGRLQGESVHAFVRRFRLLERKLKDNQVPEYPEQARVIKLLDGLRLDEKSVASLLLAAGNRYDMQAILNAIAIQYPAGMTITGLPRLRADRRGRGRGTSTSTASTSASSTRSGPSLRKWRHWNTSWEDYADEEFVDGENQDALPPEDDLPLVPEGEEHAEDEGDNEDYVNEEVAEDADESYDWANQETDYVAGDDEWNSLVQSLTVTSKRLAGLAQARGYYQTDGKGKKGKGKGKGRGKGRGKSGGKSSGKPSSSFGKAAGKKGPGPKGKNKHLDPAVQQQRLQGSLCLGCGASDHWLKDCPSYNVQNAQVASAAIGGLVLDAEGAASVWTVSANEPPQVHFAEENLEERLFQAPPLSDFDPPVTSSAWQSEGRFVYPIAIAGLSSFLPDPFLMPPPTWLVRWRNMLRNLLNFVFYVKQMVIMYSATTLHSALKDRVLQTHMVPSSAATLLSTTAAMAAQESLQSQKYLRTPETCNHPSGMRAYGAAGVRVRICDLCGTRYVLLPTGTSVLATPKASPSARTPLNLPDHVMQAIRGKHPGPGSATSARSQSSWRPSSTSSQGYAPPPPPRPQRRSSTAVAPKAAPKTVPRAKSMMQTGATASSSRPTPQRSGSESDRMSTGTGIYHEDMDWTDPPGQEEDWSQWQEPNWFLDPHDQDHLEGSEGEEFDPNDLLPEDLIEDESYGKDFGAFVVKSGLAKRIRGNERAMREAWKMENQAYEQRVHTARKLRKHAADLVEIYGGHAEITHVALDQDMRVLQPVDQVHGLSLDKPADFDALRSLLLKHKPFLTVFEFPCTLWSNVQHLNYDQATLHQLRMGQNSWIKGMVDTILAVHSDYGGHFLLENPAYTAFWQHPEILRLYQLPHAELRVGHMCCYGLTGKDGLLLKKPTGWLCDLPLLLDQVCQQCPGPDVHVHGQVMGGNSVRAQVYTTKLAKAVVRGLCDSLKELGDERFNSATSSSIWQADVENEAHVLPDLQPAGEDLWATVYFLDVNRHEDSWLALLKEAEAQLKDKVRPDRIIPLSTPFGEHWCPGRFFRQEPNIVVPLFGCRFTSPVRVAVFFFGTAPATSLNEAENEQPETQVKKVETDEVEETEVMRPHQPGFRDITFPGLKGAPKWLLQVMRRLHTNLGHPSTPTMVRHLSASGASEAAIQAARHLRCEVCLRVQPPRLPRPAKAFTPRRFNDRLNLDVLWLKDISGRAHGYLSQVDEATCYHVLNYMRDRTEEETMRLLVNGWFAFFGPPDEMLLDSDGSFRGFRFETLQAQCAVRIRYAPADAHYQMGKVERHGQSIRYIVQRLVSQFAPLGAEELNLIVTMAASAKNSLLRRSGSSPAQWVFGRNPKLPGSLLSSGGNVESCSLYNDSDRLRLVEQIRTKAMMLYHQFESDAALRAALLRKPRPARGPFSEGQRVAYYRFRNTLDGEGTAEGYRQGIIVALDGSTLWIRNNRGRLISASKEQVRAVGGEEEWWAPSQSDLDLLKKSDQDLSEKHSTLAFRAPPGPQASDDQAVVAELDFQLRAQSPAPRALLDQSGQPVLDAEGQPLPVYGQSPRYSQRSVVVMDRIHHVKCHPSRQQSSDPRWAHRSYNVISSVLWSRCRVMPLLEGRNALLMSFLTLAYKVNLAGNQALRMWLRLQLPYFCFARTAVNNIVSKWMASTPVQDV</sequence>
<feature type="compositionally biased region" description="Acidic residues" evidence="1">
    <location>
        <begin position="331"/>
        <end position="342"/>
    </location>
</feature>
<dbReference type="GO" id="GO:0003676">
    <property type="term" value="F:nucleic acid binding"/>
    <property type="evidence" value="ECO:0007669"/>
    <property type="project" value="InterPro"/>
</dbReference>
<gene>
    <name evidence="3" type="ORF">AK812_SmicGene806</name>
</gene>
<feature type="region of interest" description="Disordered" evidence="1">
    <location>
        <begin position="1263"/>
        <end position="1287"/>
    </location>
</feature>